<evidence type="ECO:0000313" key="3">
    <source>
        <dbReference type="Proteomes" id="UP001350748"/>
    </source>
</evidence>
<gene>
    <name evidence="2" type="ORF">V3H18_05250</name>
</gene>
<name>A0ABU7XFZ5_9HYPH</name>
<reference evidence="2 3" key="1">
    <citation type="submission" date="2024-02" db="EMBL/GenBank/DDBJ databases">
        <authorList>
            <person name="Grouzdev D."/>
        </authorList>
    </citation>
    <scope>NUCLEOTIDE SEQUENCE [LARGE SCALE GENOMIC DNA]</scope>
    <source>
        <strain evidence="2 3">9N</strain>
    </source>
</reference>
<keyword evidence="1" id="KW-1133">Transmembrane helix</keyword>
<comment type="caution">
    <text evidence="2">The sequence shown here is derived from an EMBL/GenBank/DDBJ whole genome shotgun (WGS) entry which is preliminary data.</text>
</comment>
<evidence type="ECO:0000256" key="1">
    <source>
        <dbReference type="SAM" id="Phobius"/>
    </source>
</evidence>
<dbReference type="EMBL" id="JAZHYN010000010">
    <property type="protein sequence ID" value="MEF3365937.1"/>
    <property type="molecule type" value="Genomic_DNA"/>
</dbReference>
<accession>A0ABU7XFZ5</accession>
<evidence type="ECO:0000313" key="2">
    <source>
        <dbReference type="EMBL" id="MEF3365937.1"/>
    </source>
</evidence>
<feature type="transmembrane region" description="Helical" evidence="1">
    <location>
        <begin position="6"/>
        <end position="27"/>
    </location>
</feature>
<dbReference type="RefSeq" id="WP_332080889.1">
    <property type="nucleotide sequence ID" value="NZ_JAZHYN010000010.1"/>
</dbReference>
<proteinExistence type="predicted"/>
<organism evidence="2 3">
    <name type="scientific">Methylocystis borbori</name>
    <dbReference type="NCBI Taxonomy" id="3118750"/>
    <lineage>
        <taxon>Bacteria</taxon>
        <taxon>Pseudomonadati</taxon>
        <taxon>Pseudomonadota</taxon>
        <taxon>Alphaproteobacteria</taxon>
        <taxon>Hyphomicrobiales</taxon>
        <taxon>Methylocystaceae</taxon>
        <taxon>Methylocystis</taxon>
    </lineage>
</organism>
<keyword evidence="3" id="KW-1185">Reference proteome</keyword>
<keyword evidence="1" id="KW-0472">Membrane</keyword>
<dbReference type="Proteomes" id="UP001350748">
    <property type="component" value="Unassembled WGS sequence"/>
</dbReference>
<sequence length="91" mass="10087">MSGPFGRRLVVAAIAAVLAVPIFFLAIRALTAWRQGYSWAEMDWEGKGHTSIADFLRAPEVGKRPIEVNGVSCVEYFRYRDGATVRTDCPP</sequence>
<keyword evidence="1" id="KW-0812">Transmembrane</keyword>
<protein>
    <submittedName>
        <fullName evidence="2">Uncharacterized protein</fullName>
    </submittedName>
</protein>